<reference evidence="2 3" key="1">
    <citation type="submission" date="2020-10" db="EMBL/GenBank/DDBJ databases">
        <authorList>
            <person name="Peeters C."/>
        </authorList>
    </citation>
    <scope>NUCLEOTIDE SEQUENCE [LARGE SCALE GENOMIC DNA]</scope>
    <source>
        <strain evidence="2 3">LMG 28140</strain>
    </source>
</reference>
<dbReference type="RefSeq" id="WP_201646046.1">
    <property type="nucleotide sequence ID" value="NZ_CAJHCP010000018.1"/>
</dbReference>
<proteinExistence type="predicted"/>
<dbReference type="EMBL" id="CAJHCP010000018">
    <property type="protein sequence ID" value="CAD6557494.1"/>
    <property type="molecule type" value="Genomic_DNA"/>
</dbReference>
<evidence type="ECO:0000256" key="1">
    <source>
        <dbReference type="SAM" id="SignalP"/>
    </source>
</evidence>
<organism evidence="2 3">
    <name type="scientific">Paraburkholderia metrosideri</name>
    <dbReference type="NCBI Taxonomy" id="580937"/>
    <lineage>
        <taxon>Bacteria</taxon>
        <taxon>Pseudomonadati</taxon>
        <taxon>Pseudomonadota</taxon>
        <taxon>Betaproteobacteria</taxon>
        <taxon>Burkholderiales</taxon>
        <taxon>Burkholderiaceae</taxon>
        <taxon>Paraburkholderia</taxon>
    </lineage>
</organism>
<protein>
    <submittedName>
        <fullName evidence="2">Uncharacterized protein</fullName>
    </submittedName>
</protein>
<evidence type="ECO:0000313" key="3">
    <source>
        <dbReference type="Proteomes" id="UP000598032"/>
    </source>
</evidence>
<feature type="chain" id="PRO_5047238517" evidence="1">
    <location>
        <begin position="26"/>
        <end position="49"/>
    </location>
</feature>
<gene>
    <name evidence="2" type="ORF">LMG28140_06163</name>
</gene>
<name>A0ABN7IDP6_9BURK</name>
<evidence type="ECO:0000313" key="2">
    <source>
        <dbReference type="EMBL" id="CAD6557494.1"/>
    </source>
</evidence>
<keyword evidence="1" id="KW-0732">Signal</keyword>
<accession>A0ABN7IDP6</accession>
<dbReference type="Proteomes" id="UP000598032">
    <property type="component" value="Unassembled WGS sequence"/>
</dbReference>
<feature type="signal peptide" evidence="1">
    <location>
        <begin position="1"/>
        <end position="25"/>
    </location>
</feature>
<comment type="caution">
    <text evidence="2">The sequence shown here is derived from an EMBL/GenBank/DDBJ whole genome shotgun (WGS) entry which is preliminary data.</text>
</comment>
<keyword evidence="3" id="KW-1185">Reference proteome</keyword>
<sequence>MKSKLITIIALAFLASAGVVTQASAKEHKPTHTQQCVGPAGFCTPYFGS</sequence>